<sequence>MATKGSHNEEPAWQTTKSKKGVLQAKALRPFLTQAASAADDAITAVADVEELATRIARREFTVHDVVSAYVRKAAAAHQKTNCLTGVMFEDAVQRACELDNYLEQHGKPVGPLHGVIMTVKDQFNVKGYDTTLGYVGRAFNPAADDAVLVEILKGMGVVFLAKTNLPQSIMWCETENPLFGLTTHPLKQACTPGGSTGGEGALLALQGSLIGWGTDIGGSVRIPAHMSGLYGFKPSSGRLPYHGVPVSTEGQEHVPSVIGPLARSLSSLHLVTKAVIDAAAWRLDPQTVPLPWREDA</sequence>
<feature type="domain" description="Amidase" evidence="3">
    <location>
        <begin position="65"/>
        <end position="290"/>
    </location>
</feature>
<accession>A0A4U0XFZ2</accession>
<evidence type="ECO:0000256" key="1">
    <source>
        <dbReference type="ARBA" id="ARBA00009199"/>
    </source>
</evidence>
<dbReference type="Pfam" id="PF01425">
    <property type="entry name" value="Amidase"/>
    <property type="match status" value="1"/>
</dbReference>
<comment type="caution">
    <text evidence="4">The sequence shown here is derived from an EMBL/GenBank/DDBJ whole genome shotgun (WGS) entry which is preliminary data.</text>
</comment>
<keyword evidence="2" id="KW-0378">Hydrolase</keyword>
<reference evidence="4 5" key="1">
    <citation type="submission" date="2017-03" db="EMBL/GenBank/DDBJ databases">
        <title>Genomes of endolithic fungi from Antarctica.</title>
        <authorList>
            <person name="Coleine C."/>
            <person name="Masonjones S."/>
            <person name="Stajich J.E."/>
        </authorList>
    </citation>
    <scope>NUCLEOTIDE SEQUENCE [LARGE SCALE GENOMIC DNA]</scope>
    <source>
        <strain evidence="4 5">CCFEE 5184</strain>
    </source>
</reference>
<dbReference type="SUPFAM" id="SSF75304">
    <property type="entry name" value="Amidase signature (AS) enzymes"/>
    <property type="match status" value="1"/>
</dbReference>
<dbReference type="EMBL" id="NAJQ01000232">
    <property type="protein sequence ID" value="TKA74273.1"/>
    <property type="molecule type" value="Genomic_DNA"/>
</dbReference>
<gene>
    <name evidence="4" type="ORF">B0A55_06204</name>
</gene>
<dbReference type="Proteomes" id="UP000309340">
    <property type="component" value="Unassembled WGS sequence"/>
</dbReference>
<dbReference type="InterPro" id="IPR036928">
    <property type="entry name" value="AS_sf"/>
</dbReference>
<dbReference type="PANTHER" id="PTHR46072">
    <property type="entry name" value="AMIDASE-RELATED-RELATED"/>
    <property type="match status" value="1"/>
</dbReference>
<organism evidence="4 5">
    <name type="scientific">Friedmanniomyces simplex</name>
    <dbReference type="NCBI Taxonomy" id="329884"/>
    <lineage>
        <taxon>Eukaryota</taxon>
        <taxon>Fungi</taxon>
        <taxon>Dikarya</taxon>
        <taxon>Ascomycota</taxon>
        <taxon>Pezizomycotina</taxon>
        <taxon>Dothideomycetes</taxon>
        <taxon>Dothideomycetidae</taxon>
        <taxon>Mycosphaerellales</taxon>
        <taxon>Teratosphaeriaceae</taxon>
        <taxon>Friedmanniomyces</taxon>
    </lineage>
</organism>
<dbReference type="OrthoDB" id="6428749at2759"/>
<evidence type="ECO:0000259" key="3">
    <source>
        <dbReference type="Pfam" id="PF01425"/>
    </source>
</evidence>
<keyword evidence="5" id="KW-1185">Reference proteome</keyword>
<dbReference type="AlphaFoldDB" id="A0A4U0XFZ2"/>
<protein>
    <recommendedName>
        <fullName evidence="3">Amidase domain-containing protein</fullName>
    </recommendedName>
</protein>
<dbReference type="GO" id="GO:0016787">
    <property type="term" value="F:hydrolase activity"/>
    <property type="evidence" value="ECO:0007669"/>
    <property type="project" value="UniProtKB-KW"/>
</dbReference>
<evidence type="ECO:0000313" key="5">
    <source>
        <dbReference type="Proteomes" id="UP000309340"/>
    </source>
</evidence>
<dbReference type="InterPro" id="IPR023631">
    <property type="entry name" value="Amidase_dom"/>
</dbReference>
<evidence type="ECO:0000256" key="2">
    <source>
        <dbReference type="ARBA" id="ARBA00022801"/>
    </source>
</evidence>
<name>A0A4U0XFZ2_9PEZI</name>
<feature type="non-terminal residue" evidence="4">
    <location>
        <position position="297"/>
    </location>
</feature>
<dbReference type="STRING" id="329884.A0A4U0XFZ2"/>
<comment type="similarity">
    <text evidence="1">Belongs to the amidase family.</text>
</comment>
<evidence type="ECO:0000313" key="4">
    <source>
        <dbReference type="EMBL" id="TKA74273.1"/>
    </source>
</evidence>
<dbReference type="Gene3D" id="3.90.1300.10">
    <property type="entry name" value="Amidase signature (AS) domain"/>
    <property type="match status" value="1"/>
</dbReference>
<dbReference type="PANTHER" id="PTHR46072:SF2">
    <property type="entry name" value="AMIDASE (EUROFUNG)"/>
    <property type="match status" value="1"/>
</dbReference>
<proteinExistence type="inferred from homology"/>